<dbReference type="Pfam" id="PF03592">
    <property type="entry name" value="Terminase_2"/>
    <property type="match status" value="1"/>
</dbReference>
<dbReference type="InterPro" id="IPR005335">
    <property type="entry name" value="Terminase_ssu"/>
</dbReference>
<protein>
    <submittedName>
        <fullName evidence="2">Terminase small subunit</fullName>
    </submittedName>
</protein>
<reference evidence="2 3" key="1">
    <citation type="submission" date="2022-10" db="EMBL/GenBank/DDBJ databases">
        <title>Janthinobacterium sp. hw3 Genome sequencing.</title>
        <authorList>
            <person name="Park S."/>
        </authorList>
    </citation>
    <scope>NUCLEOTIDE SEQUENCE [LARGE SCALE GENOMIC DNA]</scope>
    <source>
        <strain evidence="3">hw3</strain>
    </source>
</reference>
<evidence type="ECO:0000256" key="1">
    <source>
        <dbReference type="SAM" id="MobiDB-lite"/>
    </source>
</evidence>
<proteinExistence type="predicted"/>
<accession>A0ABT5JVN6</accession>
<dbReference type="Proteomes" id="UP001221208">
    <property type="component" value="Unassembled WGS sequence"/>
</dbReference>
<name>A0ABT5JVN6_9BURK</name>
<feature type="region of interest" description="Disordered" evidence="1">
    <location>
        <begin position="53"/>
        <end position="86"/>
    </location>
</feature>
<feature type="compositionally biased region" description="Basic and acidic residues" evidence="1">
    <location>
        <begin position="127"/>
        <end position="140"/>
    </location>
</feature>
<gene>
    <name evidence="2" type="ORF">OIK44_01445</name>
</gene>
<evidence type="ECO:0000313" key="3">
    <source>
        <dbReference type="Proteomes" id="UP001221208"/>
    </source>
</evidence>
<feature type="compositionally biased region" description="Low complexity" evidence="1">
    <location>
        <begin position="141"/>
        <end position="151"/>
    </location>
</feature>
<dbReference type="Gene3D" id="1.10.10.1400">
    <property type="entry name" value="Terminase, small subunit, N-terminal DNA-binding domain, HTH motif"/>
    <property type="match status" value="1"/>
</dbReference>
<evidence type="ECO:0000313" key="2">
    <source>
        <dbReference type="EMBL" id="MDC8756250.1"/>
    </source>
</evidence>
<organism evidence="2 3">
    <name type="scientific">Janthinobacterium fluminis</name>
    <dbReference type="NCBI Taxonomy" id="2987524"/>
    <lineage>
        <taxon>Bacteria</taxon>
        <taxon>Pseudomonadati</taxon>
        <taxon>Pseudomonadota</taxon>
        <taxon>Betaproteobacteria</taxon>
        <taxon>Burkholderiales</taxon>
        <taxon>Oxalobacteraceae</taxon>
        <taxon>Janthinobacterium</taxon>
    </lineage>
</organism>
<sequence>MALTGKKQRFADAVLAGFSNKDAAIAAGYSAKTASAAGSRLVKDPDVKAWLSRGAGPAEKMPGASAVDVSPEPQAHGGALKRSKAGQVPIEETDMLQLLKDVALGRTLATTTQVRAAIAAVQYTHPKKGEGGKKDEKAEAAKVAGRGRFGAPPAPPRLVAGGKT</sequence>
<dbReference type="RefSeq" id="WP_273668876.1">
    <property type="nucleotide sequence ID" value="NZ_JAQQXR010000001.1"/>
</dbReference>
<comment type="caution">
    <text evidence="2">The sequence shown here is derived from an EMBL/GenBank/DDBJ whole genome shotgun (WGS) entry which is preliminary data.</text>
</comment>
<dbReference type="EMBL" id="JAQQXR010000001">
    <property type="protein sequence ID" value="MDC8756250.1"/>
    <property type="molecule type" value="Genomic_DNA"/>
</dbReference>
<dbReference type="InterPro" id="IPR038713">
    <property type="entry name" value="Terminase_Gp1_N_sf"/>
</dbReference>
<keyword evidence="3" id="KW-1185">Reference proteome</keyword>
<feature type="region of interest" description="Disordered" evidence="1">
    <location>
        <begin position="124"/>
        <end position="164"/>
    </location>
</feature>